<sequence length="147" mass="16272">MIRRVSASAASTDARSFAADDRSRRLDDRERAVETGRLELLTAIMALVYCCTKSCAASGRSGEHFYTIPANNRYLCTYYVHKPGSREGRRGGPRHNSSNYKHTHHVNKQAITRESSAGAISHQNAEIVDRSSASNRPELASTMALPY</sequence>
<comment type="caution">
    <text evidence="1">The sequence shown here is derived from an EMBL/GenBank/DDBJ whole genome shotgun (WGS) entry which is preliminary data.</text>
</comment>
<organism evidence="1 2">
    <name type="scientific">Hyalomma asiaticum</name>
    <name type="common">Tick</name>
    <dbReference type="NCBI Taxonomy" id="266040"/>
    <lineage>
        <taxon>Eukaryota</taxon>
        <taxon>Metazoa</taxon>
        <taxon>Ecdysozoa</taxon>
        <taxon>Arthropoda</taxon>
        <taxon>Chelicerata</taxon>
        <taxon>Arachnida</taxon>
        <taxon>Acari</taxon>
        <taxon>Parasitiformes</taxon>
        <taxon>Ixodida</taxon>
        <taxon>Ixodoidea</taxon>
        <taxon>Ixodidae</taxon>
        <taxon>Hyalomminae</taxon>
        <taxon>Hyalomma</taxon>
    </lineage>
</organism>
<dbReference type="Proteomes" id="UP000821845">
    <property type="component" value="Chromosome 3"/>
</dbReference>
<evidence type="ECO:0000313" key="2">
    <source>
        <dbReference type="Proteomes" id="UP000821845"/>
    </source>
</evidence>
<accession>A0ACB7ST91</accession>
<name>A0ACB7ST91_HYAAI</name>
<dbReference type="EMBL" id="CM023483">
    <property type="protein sequence ID" value="KAH6935889.1"/>
    <property type="molecule type" value="Genomic_DNA"/>
</dbReference>
<keyword evidence="2" id="KW-1185">Reference proteome</keyword>
<proteinExistence type="predicted"/>
<protein>
    <submittedName>
        <fullName evidence="1">Uncharacterized protein</fullName>
    </submittedName>
</protein>
<gene>
    <name evidence="1" type="ORF">HPB50_011372</name>
</gene>
<reference evidence="1" key="1">
    <citation type="submission" date="2020-05" db="EMBL/GenBank/DDBJ databases">
        <title>Large-scale comparative analyses of tick genomes elucidate their genetic diversity and vector capacities.</title>
        <authorList>
            <person name="Jia N."/>
            <person name="Wang J."/>
            <person name="Shi W."/>
            <person name="Du L."/>
            <person name="Sun Y."/>
            <person name="Zhan W."/>
            <person name="Jiang J."/>
            <person name="Wang Q."/>
            <person name="Zhang B."/>
            <person name="Ji P."/>
            <person name="Sakyi L.B."/>
            <person name="Cui X."/>
            <person name="Yuan T."/>
            <person name="Jiang B."/>
            <person name="Yang W."/>
            <person name="Lam T.T.-Y."/>
            <person name="Chang Q."/>
            <person name="Ding S."/>
            <person name="Wang X."/>
            <person name="Zhu J."/>
            <person name="Ruan X."/>
            <person name="Zhao L."/>
            <person name="Wei J."/>
            <person name="Que T."/>
            <person name="Du C."/>
            <person name="Cheng J."/>
            <person name="Dai P."/>
            <person name="Han X."/>
            <person name="Huang E."/>
            <person name="Gao Y."/>
            <person name="Liu J."/>
            <person name="Shao H."/>
            <person name="Ye R."/>
            <person name="Li L."/>
            <person name="Wei W."/>
            <person name="Wang X."/>
            <person name="Wang C."/>
            <person name="Yang T."/>
            <person name="Huo Q."/>
            <person name="Li W."/>
            <person name="Guo W."/>
            <person name="Chen H."/>
            <person name="Zhou L."/>
            <person name="Ni X."/>
            <person name="Tian J."/>
            <person name="Zhou Y."/>
            <person name="Sheng Y."/>
            <person name="Liu T."/>
            <person name="Pan Y."/>
            <person name="Xia L."/>
            <person name="Li J."/>
            <person name="Zhao F."/>
            <person name="Cao W."/>
        </authorList>
    </citation>
    <scope>NUCLEOTIDE SEQUENCE</scope>
    <source>
        <strain evidence="1">Hyas-2018</strain>
    </source>
</reference>
<evidence type="ECO:0000313" key="1">
    <source>
        <dbReference type="EMBL" id="KAH6935889.1"/>
    </source>
</evidence>